<name>A0A6J5N464_9CAUD</name>
<proteinExistence type="predicted"/>
<evidence type="ECO:0000313" key="1">
    <source>
        <dbReference type="EMBL" id="CAB4153558.1"/>
    </source>
</evidence>
<accession>A0A6J5N464</accession>
<dbReference type="EMBL" id="LR796597">
    <property type="protein sequence ID" value="CAB4153558.1"/>
    <property type="molecule type" value="Genomic_DNA"/>
</dbReference>
<protein>
    <submittedName>
        <fullName evidence="1">Uncharacterized protein</fullName>
    </submittedName>
</protein>
<organism evidence="1">
    <name type="scientific">uncultured Caudovirales phage</name>
    <dbReference type="NCBI Taxonomy" id="2100421"/>
    <lineage>
        <taxon>Viruses</taxon>
        <taxon>Duplodnaviria</taxon>
        <taxon>Heunggongvirae</taxon>
        <taxon>Uroviricota</taxon>
        <taxon>Caudoviricetes</taxon>
        <taxon>Peduoviridae</taxon>
        <taxon>Maltschvirus</taxon>
        <taxon>Maltschvirus maltsch</taxon>
    </lineage>
</organism>
<sequence length="167" mass="18287">MCTLTTGFGLDCKTSSGGLKKVYLQSKGDSEFTFLDGEVTAIPDSGDWYEYDLQPQTANFDEPLTFNRDNSTIFYTQTITMKLHRLSSAKRNELIQVAQARIWAIVVDANDNYLLCGFENGLDLSTRTASTGTALGDFNGYDLALTHEAPNPAYHLTAPAIADISIA</sequence>
<reference evidence="1" key="1">
    <citation type="submission" date="2020-04" db="EMBL/GenBank/DDBJ databases">
        <authorList>
            <person name="Chiriac C."/>
            <person name="Salcher M."/>
            <person name="Ghai R."/>
            <person name="Kavagutti S V."/>
        </authorList>
    </citation>
    <scope>NUCLEOTIDE SEQUENCE</scope>
</reference>
<gene>
    <name evidence="1" type="ORF">UFOVP636_8</name>
</gene>